<keyword evidence="2" id="KW-1185">Reference proteome</keyword>
<organism evidence="1 2">
    <name type="scientific">Manihot esculenta</name>
    <name type="common">Cassava</name>
    <name type="synonym">Jatropha manihot</name>
    <dbReference type="NCBI Taxonomy" id="3983"/>
    <lineage>
        <taxon>Eukaryota</taxon>
        <taxon>Viridiplantae</taxon>
        <taxon>Streptophyta</taxon>
        <taxon>Embryophyta</taxon>
        <taxon>Tracheophyta</taxon>
        <taxon>Spermatophyta</taxon>
        <taxon>Magnoliopsida</taxon>
        <taxon>eudicotyledons</taxon>
        <taxon>Gunneridae</taxon>
        <taxon>Pentapetalae</taxon>
        <taxon>rosids</taxon>
        <taxon>fabids</taxon>
        <taxon>Malpighiales</taxon>
        <taxon>Euphorbiaceae</taxon>
        <taxon>Crotonoideae</taxon>
        <taxon>Manihoteae</taxon>
        <taxon>Manihot</taxon>
    </lineage>
</organism>
<dbReference type="Proteomes" id="UP000091857">
    <property type="component" value="Chromosome 16"/>
</dbReference>
<accession>A0ACB7G7X9</accession>
<protein>
    <submittedName>
        <fullName evidence="1">Uncharacterized protein</fullName>
    </submittedName>
</protein>
<reference evidence="2" key="1">
    <citation type="journal article" date="2016" name="Nat. Biotechnol.">
        <title>Sequencing wild and cultivated cassava and related species reveals extensive interspecific hybridization and genetic diversity.</title>
        <authorList>
            <person name="Bredeson J.V."/>
            <person name="Lyons J.B."/>
            <person name="Prochnik S.E."/>
            <person name="Wu G.A."/>
            <person name="Ha C.M."/>
            <person name="Edsinger-Gonzales E."/>
            <person name="Grimwood J."/>
            <person name="Schmutz J."/>
            <person name="Rabbi I.Y."/>
            <person name="Egesi C."/>
            <person name="Nauluvula P."/>
            <person name="Lebot V."/>
            <person name="Ndunguru J."/>
            <person name="Mkamilo G."/>
            <person name="Bart R.S."/>
            <person name="Setter T.L."/>
            <person name="Gleadow R.M."/>
            <person name="Kulakow P."/>
            <person name="Ferguson M.E."/>
            <person name="Rounsley S."/>
            <person name="Rokhsar D.S."/>
        </authorList>
    </citation>
    <scope>NUCLEOTIDE SEQUENCE [LARGE SCALE GENOMIC DNA]</scope>
    <source>
        <strain evidence="2">cv. AM560-2</strain>
    </source>
</reference>
<sequence length="192" mass="22496">MGARLTTTFENRSSLEMEVRVFVPPDRPDHFRKIIRIKPGEKKQVLVKCFCDLDTNPERAVMILVFVEGVYTGVSLLPRHLLGYNKVIWDRSEVGLMHLRGIKNTLTDFCRPRLCFFFFNLSSFLSEISLTHLIFDDGFCLLTYLLNQVVWQWLDSWTGVLLEVQRRYNMSLEANHQTTSVFFFFSSTWNPS</sequence>
<name>A0ACB7G7X9_MANES</name>
<comment type="caution">
    <text evidence="1">The sequence shown here is derived from an EMBL/GenBank/DDBJ whole genome shotgun (WGS) entry which is preliminary data.</text>
</comment>
<gene>
    <name evidence="1" type="ORF">MANES_16G117901v8</name>
</gene>
<proteinExistence type="predicted"/>
<evidence type="ECO:0000313" key="2">
    <source>
        <dbReference type="Proteomes" id="UP000091857"/>
    </source>
</evidence>
<dbReference type="EMBL" id="CM004402">
    <property type="protein sequence ID" value="KAG8636287.1"/>
    <property type="molecule type" value="Genomic_DNA"/>
</dbReference>
<evidence type="ECO:0000313" key="1">
    <source>
        <dbReference type="EMBL" id="KAG8636287.1"/>
    </source>
</evidence>